<reference evidence="2" key="1">
    <citation type="journal article" date="2013" name="Mol. Plant Microbe Interact.">
        <title>Global aspects of pacC regulation of pathogenicity genes in Colletotrichum gloeosporioides as revealed by transcriptome analysis.</title>
        <authorList>
            <person name="Alkan N."/>
            <person name="Meng X."/>
            <person name="Friedlander G."/>
            <person name="Reuveni E."/>
            <person name="Sukno S."/>
            <person name="Sherman A."/>
            <person name="Thon M."/>
            <person name="Fluhr R."/>
            <person name="Prusky D."/>
        </authorList>
    </citation>
    <scope>NUCLEOTIDE SEQUENCE [LARGE SCALE GENOMIC DNA]</scope>
    <source>
        <strain evidence="2">Cg-14</strain>
    </source>
</reference>
<dbReference type="OrthoDB" id="2013972at2759"/>
<proteinExistence type="predicted"/>
<dbReference type="Pfam" id="PF13489">
    <property type="entry name" value="Methyltransf_23"/>
    <property type="match status" value="1"/>
</dbReference>
<dbReference type="CDD" id="cd02440">
    <property type="entry name" value="AdoMet_MTases"/>
    <property type="match status" value="1"/>
</dbReference>
<dbReference type="AlphaFoldDB" id="T0KB33"/>
<dbReference type="SUPFAM" id="SSF53335">
    <property type="entry name" value="S-adenosyl-L-methionine-dependent methyltransferases"/>
    <property type="match status" value="1"/>
</dbReference>
<evidence type="ECO:0008006" key="3">
    <source>
        <dbReference type="Google" id="ProtNLM"/>
    </source>
</evidence>
<sequence length="139" mass="15831">MFITEADGTNIPIRRAFRLHRLLPVVFELMEANRYHRYRDGKYPFPNDMVEQGREYLKHDMITRVTEGRRFHAPIGSHPQKILDLGTGVGIWAIEVADTYPGAQVVAVDLSPIQPDMIPGNVDFLIDDIGDEWVDPVST</sequence>
<dbReference type="EMBL" id="AMYD01002080">
    <property type="protein sequence ID" value="EQB50343.1"/>
    <property type="molecule type" value="Genomic_DNA"/>
</dbReference>
<accession>T0KB33</accession>
<gene>
    <name evidence="1" type="ORF">CGLO_10212</name>
</gene>
<protein>
    <recommendedName>
        <fullName evidence="3">Methyltransferase domain-containing protein</fullName>
    </recommendedName>
</protein>
<dbReference type="Gene3D" id="3.40.50.150">
    <property type="entry name" value="Vaccinia Virus protein VP39"/>
    <property type="match status" value="1"/>
</dbReference>
<organism evidence="1 2">
    <name type="scientific">Colletotrichum gloeosporioides (strain Cg-14)</name>
    <name type="common">Anthracnose fungus</name>
    <name type="synonym">Glomerella cingulata</name>
    <dbReference type="NCBI Taxonomy" id="1237896"/>
    <lineage>
        <taxon>Eukaryota</taxon>
        <taxon>Fungi</taxon>
        <taxon>Dikarya</taxon>
        <taxon>Ascomycota</taxon>
        <taxon>Pezizomycotina</taxon>
        <taxon>Sordariomycetes</taxon>
        <taxon>Hypocreomycetidae</taxon>
        <taxon>Glomerellales</taxon>
        <taxon>Glomerellaceae</taxon>
        <taxon>Colletotrichum</taxon>
        <taxon>Colletotrichum gloeosporioides species complex</taxon>
    </lineage>
</organism>
<evidence type="ECO:0000313" key="1">
    <source>
        <dbReference type="EMBL" id="EQB50343.1"/>
    </source>
</evidence>
<dbReference type="HOGENOM" id="CLU_1844926_0_0_1"/>
<comment type="caution">
    <text evidence="1">The sequence shown here is derived from an EMBL/GenBank/DDBJ whole genome shotgun (WGS) entry which is preliminary data.</text>
</comment>
<evidence type="ECO:0000313" key="2">
    <source>
        <dbReference type="Proteomes" id="UP000015530"/>
    </source>
</evidence>
<dbReference type="InterPro" id="IPR029063">
    <property type="entry name" value="SAM-dependent_MTases_sf"/>
</dbReference>
<dbReference type="Proteomes" id="UP000015530">
    <property type="component" value="Unassembled WGS sequence"/>
</dbReference>
<name>T0KB33_COLGC</name>
<dbReference type="STRING" id="1237896.T0KB33"/>